<comment type="similarity">
    <text evidence="3">Belongs to the MCRIP family.</text>
</comment>
<dbReference type="AlphaFoldDB" id="A0A1S3JXV5"/>
<dbReference type="KEGG" id="lak:106176870"/>
<dbReference type="OrthoDB" id="9983138at2759"/>
<evidence type="ECO:0000256" key="3">
    <source>
        <dbReference type="ARBA" id="ARBA00010821"/>
    </source>
</evidence>
<accession>A0A1S3JXV5</accession>
<sequence length="137" mass="15777">MYALTRGSTKISTHPRRGPTQLIDRVESRDLAKREPSGPAPMTSPRPLFNDKKTAVVRPVTRMAPEPVTPHHEDNVKFLLQAWQQVQREIEMSQKSGKDGPIFYQEKTPNPKLSDFEPFDLESWWGKRTLEKIHQSS</sequence>
<gene>
    <name evidence="8" type="primary">LOC106176870</name>
</gene>
<feature type="compositionally biased region" description="Polar residues" evidence="6">
    <location>
        <begin position="1"/>
        <end position="12"/>
    </location>
</feature>
<keyword evidence="7" id="KW-1185">Reference proteome</keyword>
<dbReference type="FunCoup" id="A0A1S3JXV5">
    <property type="interactions" value="1"/>
</dbReference>
<evidence type="ECO:0000256" key="2">
    <source>
        <dbReference type="ARBA" id="ARBA00004210"/>
    </source>
</evidence>
<feature type="region of interest" description="Disordered" evidence="6">
    <location>
        <begin position="1"/>
        <end position="52"/>
    </location>
</feature>
<dbReference type="STRING" id="7574.A0A1S3JXV5"/>
<evidence type="ECO:0000313" key="7">
    <source>
        <dbReference type="Proteomes" id="UP000085678"/>
    </source>
</evidence>
<reference evidence="8" key="1">
    <citation type="submission" date="2025-08" db="UniProtKB">
        <authorList>
            <consortium name="RefSeq"/>
        </authorList>
    </citation>
    <scope>IDENTIFICATION</scope>
    <source>
        <tissue evidence="8">Gonads</tissue>
    </source>
</reference>
<evidence type="ECO:0000256" key="1">
    <source>
        <dbReference type="ARBA" id="ARBA00004123"/>
    </source>
</evidence>
<dbReference type="Proteomes" id="UP000085678">
    <property type="component" value="Unplaced"/>
</dbReference>
<dbReference type="OMA" id="SPHMDDF"/>
<keyword evidence="4" id="KW-0963">Cytoplasm</keyword>
<name>A0A1S3JXV5_LINAN</name>
<evidence type="ECO:0000256" key="4">
    <source>
        <dbReference type="ARBA" id="ARBA00022490"/>
    </source>
</evidence>
<organism evidence="7 8">
    <name type="scientific">Lingula anatina</name>
    <name type="common">Brachiopod</name>
    <name type="synonym">Lingula unguis</name>
    <dbReference type="NCBI Taxonomy" id="7574"/>
    <lineage>
        <taxon>Eukaryota</taxon>
        <taxon>Metazoa</taxon>
        <taxon>Spiralia</taxon>
        <taxon>Lophotrochozoa</taxon>
        <taxon>Brachiopoda</taxon>
        <taxon>Linguliformea</taxon>
        <taxon>Lingulata</taxon>
        <taxon>Lingulida</taxon>
        <taxon>Linguloidea</taxon>
        <taxon>Lingulidae</taxon>
        <taxon>Lingula</taxon>
    </lineage>
</organism>
<dbReference type="InParanoid" id="A0A1S3JXV5"/>
<comment type="subcellular location">
    <subcellularLocation>
        <location evidence="2">Cytoplasm</location>
        <location evidence="2">Stress granule</location>
    </subcellularLocation>
    <subcellularLocation>
        <location evidence="1">Nucleus</location>
    </subcellularLocation>
</comment>
<dbReference type="InterPro" id="IPR029428">
    <property type="entry name" value="MCRIP"/>
</dbReference>
<dbReference type="GeneID" id="106176870"/>
<feature type="compositionally biased region" description="Basic and acidic residues" evidence="6">
    <location>
        <begin position="24"/>
        <end position="36"/>
    </location>
</feature>
<proteinExistence type="inferred from homology"/>
<keyword evidence="5" id="KW-0539">Nucleus</keyword>
<evidence type="ECO:0000313" key="8">
    <source>
        <dbReference type="RefSeq" id="XP_013414886.1"/>
    </source>
</evidence>
<dbReference type="Pfam" id="PF14799">
    <property type="entry name" value="FAM195"/>
    <property type="match status" value="1"/>
</dbReference>
<protein>
    <submittedName>
        <fullName evidence="8">MAPK regulated corepressor interacting protein 2</fullName>
    </submittedName>
</protein>
<dbReference type="GO" id="GO:0010494">
    <property type="term" value="C:cytoplasmic stress granule"/>
    <property type="evidence" value="ECO:0007669"/>
    <property type="project" value="UniProtKB-SubCell"/>
</dbReference>
<dbReference type="GO" id="GO:0005634">
    <property type="term" value="C:nucleus"/>
    <property type="evidence" value="ECO:0007669"/>
    <property type="project" value="UniProtKB-SubCell"/>
</dbReference>
<dbReference type="RefSeq" id="XP_013414886.1">
    <property type="nucleotide sequence ID" value="XM_013559432.1"/>
</dbReference>
<evidence type="ECO:0000256" key="5">
    <source>
        <dbReference type="ARBA" id="ARBA00023242"/>
    </source>
</evidence>
<evidence type="ECO:0000256" key="6">
    <source>
        <dbReference type="SAM" id="MobiDB-lite"/>
    </source>
</evidence>